<feature type="transmembrane region" description="Helical" evidence="3">
    <location>
        <begin position="240"/>
        <end position="264"/>
    </location>
</feature>
<reference evidence="5" key="1">
    <citation type="submission" date="2020-11" db="EMBL/GenBank/DDBJ databases">
        <authorList>
            <person name="Tran Van P."/>
        </authorList>
    </citation>
    <scope>NUCLEOTIDE SEQUENCE</scope>
</reference>
<protein>
    <recommendedName>
        <fullName evidence="4">GP-PDE domain-containing protein</fullName>
    </recommendedName>
</protein>
<feature type="transmembrane region" description="Helical" evidence="3">
    <location>
        <begin position="106"/>
        <end position="132"/>
    </location>
</feature>
<dbReference type="SUPFAM" id="SSF51695">
    <property type="entry name" value="PLC-like phosphodiesterases"/>
    <property type="match status" value="1"/>
</dbReference>
<feature type="transmembrane region" description="Helical" evidence="3">
    <location>
        <begin position="138"/>
        <end position="168"/>
    </location>
</feature>
<feature type="region of interest" description="Disordered" evidence="2">
    <location>
        <begin position="669"/>
        <end position="690"/>
    </location>
</feature>
<dbReference type="AlphaFoldDB" id="A0A7R8ZE25"/>
<keyword evidence="3" id="KW-0812">Transmembrane</keyword>
<gene>
    <name evidence="5" type="ORF">TDIB3V08_LOCUS10448</name>
</gene>
<dbReference type="EMBL" id="OA571999">
    <property type="protein sequence ID" value="CAD7204289.1"/>
    <property type="molecule type" value="Genomic_DNA"/>
</dbReference>
<dbReference type="InterPro" id="IPR017946">
    <property type="entry name" value="PLC-like_Pdiesterase_TIM-brl"/>
</dbReference>
<feature type="transmembrane region" description="Helical" evidence="3">
    <location>
        <begin position="180"/>
        <end position="202"/>
    </location>
</feature>
<proteinExistence type="predicted"/>
<organism evidence="5">
    <name type="scientific">Timema douglasi</name>
    <name type="common">Walking stick</name>
    <dbReference type="NCBI Taxonomy" id="61478"/>
    <lineage>
        <taxon>Eukaryota</taxon>
        <taxon>Metazoa</taxon>
        <taxon>Ecdysozoa</taxon>
        <taxon>Arthropoda</taxon>
        <taxon>Hexapoda</taxon>
        <taxon>Insecta</taxon>
        <taxon>Pterygota</taxon>
        <taxon>Neoptera</taxon>
        <taxon>Polyneoptera</taxon>
        <taxon>Phasmatodea</taxon>
        <taxon>Timematodea</taxon>
        <taxon>Timematoidea</taxon>
        <taxon>Timematidae</taxon>
        <taxon>Timema</taxon>
    </lineage>
</organism>
<evidence type="ECO:0000256" key="1">
    <source>
        <dbReference type="ARBA" id="ARBA00022801"/>
    </source>
</evidence>
<dbReference type="GO" id="GO:0046475">
    <property type="term" value="P:glycerophospholipid catabolic process"/>
    <property type="evidence" value="ECO:0007669"/>
    <property type="project" value="TreeGrafter"/>
</dbReference>
<sequence>MRLRQRRRERSCRATDTVFPGSRLNKETVGLERDQLGLERTDYGLEGLPGGLLHIQLSSHGWGSPIPCRVQLPPAECVAEQRGASDCTHHEREASSYWTTHRSAPAFIVIAITSLVIVSLAIASLAITSLAITSLAITSLVIVSLAIASLAITSLAIASLAITSLAIASLAITSLAITSLAIASLAIASLAIASLAIASLAIVSLAIASLVIISLAIASLVIISLAIASLVIISLAIASLVIVSLAIASLVIISLAIASLYVVVRPIPDMDCDMSVSYSRVWKESWAGLDVGHRGSGTSFKGQPNQCAEIRENTIASLKKAASSGADLVEFDVQLSKDLVPVLYHDFHVCIAMKRKKQLEEPDMLELPLKDLTLNQLHLLKGNSTLSGLSKVFHFCQLSFCGVRLSRRHFAAPHLLCVCCDYRVELVSAFPRSTWPVDIPWLVYHLAERSSNRVFSNEDEDEHQPFPTLQQALETLDPHTGGRICAVLTSSAVSSKAGKEELRYVNLIRLKQNKYPVMFLTQGVTDKYPPYQDPRAQSIPMAVHHAKATDILGINVHTEDILRDPSQVKLVLDSGLILFCWGDDNNDMDTIQHLKKLGLHGIIYDKIDQVSRKEVKESIFLVEAREAQRELMKVAENPSDTPVTSVFPPMNYTFNLEAARESLKTMSTSSFLSDVRPDSDQEHAPSNGNS</sequence>
<dbReference type="Gene3D" id="3.20.20.190">
    <property type="entry name" value="Phosphatidylinositol (PI) phosphodiesterase"/>
    <property type="match status" value="2"/>
</dbReference>
<dbReference type="PANTHER" id="PTHR22958:SF1">
    <property type="entry name" value="GLYCEROPHOSPHOCHOLINE PHOSPHODIESTERASE GPCPD1"/>
    <property type="match status" value="1"/>
</dbReference>
<evidence type="ECO:0000313" key="5">
    <source>
        <dbReference type="EMBL" id="CAD7204289.1"/>
    </source>
</evidence>
<dbReference type="Pfam" id="PF03009">
    <property type="entry name" value="GDPD"/>
    <property type="match status" value="1"/>
</dbReference>
<evidence type="ECO:0000256" key="2">
    <source>
        <dbReference type="SAM" id="MobiDB-lite"/>
    </source>
</evidence>
<accession>A0A7R8ZE25</accession>
<feature type="domain" description="GP-PDE" evidence="4">
    <location>
        <begin position="288"/>
        <end position="614"/>
    </location>
</feature>
<keyword evidence="3" id="KW-0472">Membrane</keyword>
<dbReference type="GO" id="GO:0047389">
    <property type="term" value="F:glycerophosphocholine phosphodiesterase activity"/>
    <property type="evidence" value="ECO:0007669"/>
    <property type="project" value="TreeGrafter"/>
</dbReference>
<keyword evidence="3" id="KW-1133">Transmembrane helix</keyword>
<dbReference type="PANTHER" id="PTHR22958">
    <property type="entry name" value="GLYCEROPHOSPHORYL DIESTER PHOSPHODIESTERASE"/>
    <property type="match status" value="1"/>
</dbReference>
<dbReference type="InterPro" id="IPR051578">
    <property type="entry name" value="GDPD"/>
</dbReference>
<name>A0A7R8ZE25_TIMDO</name>
<feature type="transmembrane region" description="Helical" evidence="3">
    <location>
        <begin position="208"/>
        <end position="233"/>
    </location>
</feature>
<dbReference type="InterPro" id="IPR030395">
    <property type="entry name" value="GP_PDE_dom"/>
</dbReference>
<evidence type="ECO:0000259" key="4">
    <source>
        <dbReference type="PROSITE" id="PS51704"/>
    </source>
</evidence>
<keyword evidence="1" id="KW-0378">Hydrolase</keyword>
<evidence type="ECO:0000256" key="3">
    <source>
        <dbReference type="SAM" id="Phobius"/>
    </source>
</evidence>
<dbReference type="PROSITE" id="PS51704">
    <property type="entry name" value="GP_PDE"/>
    <property type="match status" value="1"/>
</dbReference>